<reference evidence="1 2" key="1">
    <citation type="journal article" date="2016" name="Antonie Van Leeuwenhoek">
        <title>Lysinibacillus endophyticus sp. nov., an indole-3-acetic acid producing endophytic bacterium isolated from corn root (Zea mays cv. Xinken-5).</title>
        <authorList>
            <person name="Yu J."/>
            <person name="Guan X."/>
            <person name="Liu C."/>
            <person name="Xiang W."/>
            <person name="Yu Z."/>
            <person name="Liu X."/>
            <person name="Wang G."/>
        </authorList>
    </citation>
    <scope>NUCLEOTIDE SEQUENCE [LARGE SCALE GENOMIC DNA]</scope>
    <source>
        <strain evidence="1 2">DSM 100506</strain>
    </source>
</reference>
<dbReference type="RefSeq" id="WP_121215995.1">
    <property type="nucleotide sequence ID" value="NZ_RBZN01000086.1"/>
</dbReference>
<proteinExistence type="predicted"/>
<dbReference type="EMBL" id="RBZN01000086">
    <property type="protein sequence ID" value="RKQ12325.1"/>
    <property type="molecule type" value="Genomic_DNA"/>
</dbReference>
<keyword evidence="2" id="KW-1185">Reference proteome</keyword>
<name>A0A494YRV6_9BACL</name>
<evidence type="ECO:0000313" key="1">
    <source>
        <dbReference type="EMBL" id="RKQ12325.1"/>
    </source>
</evidence>
<accession>A0A494YRV6</accession>
<sequence>MNKNNQEYQFFLEKQLEWCKSQDRILEEIENKLYEMKEIAMYARDHEVMPMVLNRLNNQLNTLKQDILFLEKQLQSIVN</sequence>
<comment type="caution">
    <text evidence="1">The sequence shown here is derived from an EMBL/GenBank/DDBJ whole genome shotgun (WGS) entry which is preliminary data.</text>
</comment>
<gene>
    <name evidence="1" type="ORF">D8M03_17040</name>
</gene>
<dbReference type="Proteomes" id="UP000272238">
    <property type="component" value="Unassembled WGS sequence"/>
</dbReference>
<evidence type="ECO:0000313" key="2">
    <source>
        <dbReference type="Proteomes" id="UP000272238"/>
    </source>
</evidence>
<dbReference type="OrthoDB" id="2887155at2"/>
<organism evidence="1 2">
    <name type="scientific">Ureibacillus endophyticus</name>
    <dbReference type="NCBI Taxonomy" id="1978490"/>
    <lineage>
        <taxon>Bacteria</taxon>
        <taxon>Bacillati</taxon>
        <taxon>Bacillota</taxon>
        <taxon>Bacilli</taxon>
        <taxon>Bacillales</taxon>
        <taxon>Caryophanaceae</taxon>
        <taxon>Ureibacillus</taxon>
    </lineage>
</organism>
<dbReference type="AlphaFoldDB" id="A0A494YRV6"/>
<protein>
    <submittedName>
        <fullName evidence="1">Uncharacterized protein</fullName>
    </submittedName>
</protein>